<evidence type="ECO:0000256" key="1">
    <source>
        <dbReference type="SAM" id="Phobius"/>
    </source>
</evidence>
<keyword evidence="1" id="KW-0812">Transmembrane</keyword>
<organism evidence="2 3">
    <name type="scientific">Mesobaculum littorinae</name>
    <dbReference type="NCBI Taxonomy" id="2486419"/>
    <lineage>
        <taxon>Bacteria</taxon>
        <taxon>Pseudomonadati</taxon>
        <taxon>Pseudomonadota</taxon>
        <taxon>Alphaproteobacteria</taxon>
        <taxon>Rhodobacterales</taxon>
        <taxon>Roseobacteraceae</taxon>
        <taxon>Mesobaculum</taxon>
    </lineage>
</organism>
<protein>
    <submittedName>
        <fullName evidence="2">YjbH domain-containing protein</fullName>
    </submittedName>
</protein>
<proteinExistence type="predicted"/>
<name>A0A438ADG9_9RHOB</name>
<dbReference type="Proteomes" id="UP000285908">
    <property type="component" value="Unassembled WGS sequence"/>
</dbReference>
<accession>A0A438ADG9</accession>
<keyword evidence="1" id="KW-1133">Transmembrane helix</keyword>
<gene>
    <name evidence="2" type="ORF">EKE94_16755</name>
</gene>
<keyword evidence="1" id="KW-0472">Membrane</keyword>
<dbReference type="AlphaFoldDB" id="A0A438ADG9"/>
<feature type="transmembrane region" description="Helical" evidence="1">
    <location>
        <begin position="40"/>
        <end position="63"/>
    </location>
</feature>
<dbReference type="EMBL" id="RQXX01000008">
    <property type="protein sequence ID" value="RVV96746.1"/>
    <property type="molecule type" value="Genomic_DNA"/>
</dbReference>
<dbReference type="OrthoDB" id="19542at2"/>
<sequence length="750" mass="81009">MFYPRSGRARIETPAGAWFCVPASTAGAPRCRRGSLRGISVIRTLSVSAIALSAVLGGTTASFPQELGRPTLNFYGVSGVIDMPSAAVQPDGQLASTLSYFGGISRGSLSFQIFPRVSGTFRYQGFQDLNYAGYEDYYDRSFDISMLILKESRYLPAVAVGLQDFVGTGVSSGEYIAASKTVTPRLRATVGLGWGRLGSDGDLGSPFGDRDPIEVDQGGTLNAEQYFRGPAAPFAGIEYQATDRMTLLAEYSSDAYELEAGERGSVSDAIIDRASPLNFGVDYRLNKNASLGAYYMYGSEIGLKVNFVANPYEPPMTGSYAPGPLPVQPRPARGSDPAAYATDWTQTPGVAATLTQRLAADFDEQGLDLESLAVDAGTATVRVRNPRFDAEAQAIGRAARAMSRVLPASVETFRITPSVDGMPVSTVTLRRSDLETYETAPDGADKLAAVAGIGEAVPQPAGSVRNAEVVPRFKWNLGPYIRNSYFDPDSPIRADLGARLSASYEAAPGLVFAGSISKRLIGNLDENKRIDTSVLPPVRSNFPLYDREGDPSLDSLTATYYFRPATNFYGRVTGGYLERMFGGVSGEILWKPVDSQLALGAELNYAKQRDYDVQFGFQDYDVVTGHLSAYYDIGGGYHAQVDVGRYLAGDYGATFGFDREFENGWSVGAFATVTDVSAEDFGEGSFDKGIRLRIPTSWFTGEPTRRAASTVIRPVTRDGGARLSVPGRLYGRARTYHESELEGQWGRVLR</sequence>
<reference evidence="2 3" key="1">
    <citation type="submission" date="2018-11" db="EMBL/GenBank/DDBJ databases">
        <title>Mesobaculum littorinae gen. nov., sp. nov., isolated from Littorina scabra that represents a novel genus of the order Rhodobacteraceae.</title>
        <authorList>
            <person name="Li F."/>
        </authorList>
    </citation>
    <scope>NUCLEOTIDE SEQUENCE [LARGE SCALE GENOMIC DNA]</scope>
    <source>
        <strain evidence="2 3">M0103</strain>
    </source>
</reference>
<comment type="caution">
    <text evidence="2">The sequence shown here is derived from an EMBL/GenBank/DDBJ whole genome shotgun (WGS) entry which is preliminary data.</text>
</comment>
<evidence type="ECO:0000313" key="3">
    <source>
        <dbReference type="Proteomes" id="UP000285908"/>
    </source>
</evidence>
<dbReference type="Pfam" id="PF06082">
    <property type="entry name" value="YjbH"/>
    <property type="match status" value="1"/>
</dbReference>
<evidence type="ECO:0000313" key="2">
    <source>
        <dbReference type="EMBL" id="RVV96746.1"/>
    </source>
</evidence>
<dbReference type="InterPro" id="IPR010344">
    <property type="entry name" value="YbjH"/>
</dbReference>
<keyword evidence="3" id="KW-1185">Reference proteome</keyword>